<reference evidence="1 2" key="1">
    <citation type="journal article" date="2015" name="Nature">
        <title>rRNA introns, odd ribosomes, and small enigmatic genomes across a large radiation of phyla.</title>
        <authorList>
            <person name="Brown C.T."/>
            <person name="Hug L.A."/>
            <person name="Thomas B.C."/>
            <person name="Sharon I."/>
            <person name="Castelle C.J."/>
            <person name="Singh A."/>
            <person name="Wilkins M.J."/>
            <person name="Williams K.H."/>
            <person name="Banfield J.F."/>
        </authorList>
    </citation>
    <scope>NUCLEOTIDE SEQUENCE [LARGE SCALE GENOMIC DNA]</scope>
</reference>
<dbReference type="Proteomes" id="UP000034502">
    <property type="component" value="Unassembled WGS sequence"/>
</dbReference>
<name>A0A0G1UY63_9BACT</name>
<organism evidence="1 2">
    <name type="scientific">Candidatus Amesbacteria bacterium GW2011_GWC1_47_15</name>
    <dbReference type="NCBI Taxonomy" id="1618364"/>
    <lineage>
        <taxon>Bacteria</taxon>
        <taxon>Candidatus Amesiibacteriota</taxon>
    </lineage>
</organism>
<evidence type="ECO:0000313" key="2">
    <source>
        <dbReference type="Proteomes" id="UP000034502"/>
    </source>
</evidence>
<dbReference type="STRING" id="1618364.UX86_C0045G0015"/>
<evidence type="ECO:0000313" key="1">
    <source>
        <dbReference type="EMBL" id="KKU62635.1"/>
    </source>
</evidence>
<gene>
    <name evidence="1" type="ORF">UX86_C0045G0015</name>
</gene>
<sequence>MQTKYTLHGMAAWHFTEENDIDLASVELGPDP</sequence>
<dbReference type="EMBL" id="LCNU01000045">
    <property type="protein sequence ID" value="KKU62635.1"/>
    <property type="molecule type" value="Genomic_DNA"/>
</dbReference>
<proteinExistence type="predicted"/>
<accession>A0A0G1UY63</accession>
<comment type="caution">
    <text evidence="1">The sequence shown here is derived from an EMBL/GenBank/DDBJ whole genome shotgun (WGS) entry which is preliminary data.</text>
</comment>
<dbReference type="AlphaFoldDB" id="A0A0G1UY63"/>
<protein>
    <submittedName>
        <fullName evidence="1">Uncharacterized protein</fullName>
    </submittedName>
</protein>